<evidence type="ECO:0000313" key="14">
    <source>
        <dbReference type="Proteomes" id="UP000050326"/>
    </source>
</evidence>
<evidence type="ECO:0000256" key="6">
    <source>
        <dbReference type="ARBA" id="ARBA00022840"/>
    </source>
</evidence>
<dbReference type="PANTHER" id="PTHR43394:SF1">
    <property type="entry name" value="ATP-BINDING CASSETTE SUB-FAMILY B MEMBER 10, MITOCHONDRIAL"/>
    <property type="match status" value="1"/>
</dbReference>
<keyword evidence="3" id="KW-1003">Cell membrane</keyword>
<dbReference type="InterPro" id="IPR036640">
    <property type="entry name" value="ABC1_TM_sf"/>
</dbReference>
<reference evidence="13 14" key="1">
    <citation type="submission" date="2015-09" db="EMBL/GenBank/DDBJ databases">
        <title>Genome sequence of Oxobacter pfennigii DSM 3222.</title>
        <authorList>
            <person name="Poehlein A."/>
            <person name="Bengelsdorf F.R."/>
            <person name="Schiel-Bengelsdorf B."/>
            <person name="Duerre P."/>
            <person name="Daniel R."/>
        </authorList>
    </citation>
    <scope>NUCLEOTIDE SEQUENCE [LARGE SCALE GENOMIC DNA]</scope>
    <source>
        <strain evidence="13 14">DSM 3222</strain>
    </source>
</reference>
<feature type="transmembrane region" description="Helical" evidence="10">
    <location>
        <begin position="65"/>
        <end position="90"/>
    </location>
</feature>
<dbReference type="SMART" id="SM00382">
    <property type="entry name" value="AAA"/>
    <property type="match status" value="1"/>
</dbReference>
<proteinExistence type="predicted"/>
<dbReference type="InterPro" id="IPR003593">
    <property type="entry name" value="AAA+_ATPase"/>
</dbReference>
<dbReference type="InterPro" id="IPR027417">
    <property type="entry name" value="P-loop_NTPase"/>
</dbReference>
<evidence type="ECO:0000256" key="4">
    <source>
        <dbReference type="ARBA" id="ARBA00022692"/>
    </source>
</evidence>
<keyword evidence="7 10" id="KW-1133">Transmembrane helix</keyword>
<name>A0A0P8WC63_9CLOT</name>
<dbReference type="InterPro" id="IPR039421">
    <property type="entry name" value="Type_1_exporter"/>
</dbReference>
<dbReference type="InterPro" id="IPR003439">
    <property type="entry name" value="ABC_transporter-like_ATP-bd"/>
</dbReference>
<dbReference type="FunFam" id="3.40.50.300:FF:000287">
    <property type="entry name" value="Multidrug ABC transporter ATP-binding protein"/>
    <property type="match status" value="1"/>
</dbReference>
<dbReference type="GO" id="GO:0015421">
    <property type="term" value="F:ABC-type oligopeptide transporter activity"/>
    <property type="evidence" value="ECO:0007669"/>
    <property type="project" value="TreeGrafter"/>
</dbReference>
<dbReference type="Gene3D" id="3.40.50.300">
    <property type="entry name" value="P-loop containing nucleotide triphosphate hydrolases"/>
    <property type="match status" value="1"/>
</dbReference>
<dbReference type="Gene3D" id="1.20.1560.10">
    <property type="entry name" value="ABC transporter type 1, transmembrane domain"/>
    <property type="match status" value="1"/>
</dbReference>
<dbReference type="CDD" id="cd03254">
    <property type="entry name" value="ABCC_Glucan_exporter_like"/>
    <property type="match status" value="1"/>
</dbReference>
<evidence type="ECO:0000256" key="1">
    <source>
        <dbReference type="ARBA" id="ARBA00004651"/>
    </source>
</evidence>
<evidence type="ECO:0000256" key="9">
    <source>
        <dbReference type="SAM" id="MobiDB-lite"/>
    </source>
</evidence>
<evidence type="ECO:0000313" key="13">
    <source>
        <dbReference type="EMBL" id="KPU45489.1"/>
    </source>
</evidence>
<feature type="transmembrane region" description="Helical" evidence="10">
    <location>
        <begin position="284"/>
        <end position="305"/>
    </location>
</feature>
<evidence type="ECO:0000256" key="10">
    <source>
        <dbReference type="SAM" id="Phobius"/>
    </source>
</evidence>
<organism evidence="13 14">
    <name type="scientific">Oxobacter pfennigii</name>
    <dbReference type="NCBI Taxonomy" id="36849"/>
    <lineage>
        <taxon>Bacteria</taxon>
        <taxon>Bacillati</taxon>
        <taxon>Bacillota</taxon>
        <taxon>Clostridia</taxon>
        <taxon>Eubacteriales</taxon>
        <taxon>Clostridiaceae</taxon>
        <taxon>Oxobacter</taxon>
    </lineage>
</organism>
<dbReference type="Pfam" id="PF00005">
    <property type="entry name" value="ABC_tran"/>
    <property type="match status" value="1"/>
</dbReference>
<keyword evidence="14" id="KW-1185">Reference proteome</keyword>
<feature type="transmembrane region" description="Helical" evidence="10">
    <location>
        <begin position="184"/>
        <end position="201"/>
    </location>
</feature>
<feature type="compositionally biased region" description="Basic and acidic residues" evidence="9">
    <location>
        <begin position="1"/>
        <end position="13"/>
    </location>
</feature>
<dbReference type="SUPFAM" id="SSF52540">
    <property type="entry name" value="P-loop containing nucleoside triphosphate hydrolases"/>
    <property type="match status" value="1"/>
</dbReference>
<feature type="domain" description="ABC transmembrane type-1" evidence="12">
    <location>
        <begin position="66"/>
        <end position="348"/>
    </location>
</feature>
<evidence type="ECO:0000256" key="7">
    <source>
        <dbReference type="ARBA" id="ARBA00022989"/>
    </source>
</evidence>
<feature type="transmembrane region" description="Helical" evidence="10">
    <location>
        <begin position="207"/>
        <end position="225"/>
    </location>
</feature>
<feature type="domain" description="ABC transporter" evidence="11">
    <location>
        <begin position="382"/>
        <end position="616"/>
    </location>
</feature>
<gene>
    <name evidence="13" type="ORF">OXPF_07220</name>
</gene>
<comment type="subcellular location">
    <subcellularLocation>
        <location evidence="1">Cell membrane</location>
        <topology evidence="1">Multi-pass membrane protein</topology>
    </subcellularLocation>
</comment>
<dbReference type="SUPFAM" id="SSF90123">
    <property type="entry name" value="ABC transporter transmembrane region"/>
    <property type="match status" value="1"/>
</dbReference>
<dbReference type="InterPro" id="IPR011527">
    <property type="entry name" value="ABC1_TM_dom"/>
</dbReference>
<dbReference type="Pfam" id="PF00664">
    <property type="entry name" value="ABC_membrane"/>
    <property type="match status" value="1"/>
</dbReference>
<comment type="caution">
    <text evidence="13">The sequence shown here is derived from an EMBL/GenBank/DDBJ whole genome shotgun (WGS) entry which is preliminary data.</text>
</comment>
<evidence type="ECO:0000256" key="2">
    <source>
        <dbReference type="ARBA" id="ARBA00022448"/>
    </source>
</evidence>
<dbReference type="EMBL" id="LKET01000021">
    <property type="protein sequence ID" value="KPU45489.1"/>
    <property type="molecule type" value="Genomic_DNA"/>
</dbReference>
<dbReference type="PROSITE" id="PS00211">
    <property type="entry name" value="ABC_TRANSPORTER_1"/>
    <property type="match status" value="1"/>
</dbReference>
<dbReference type="GO" id="GO:0005524">
    <property type="term" value="F:ATP binding"/>
    <property type="evidence" value="ECO:0007669"/>
    <property type="project" value="UniProtKB-KW"/>
</dbReference>
<evidence type="ECO:0000259" key="11">
    <source>
        <dbReference type="PROSITE" id="PS50893"/>
    </source>
</evidence>
<dbReference type="RefSeq" id="WP_054873838.1">
    <property type="nucleotide sequence ID" value="NZ_LKET01000021.1"/>
</dbReference>
<dbReference type="CDD" id="cd18547">
    <property type="entry name" value="ABC_6TM_Tm288_like"/>
    <property type="match status" value="1"/>
</dbReference>
<sequence length="623" mass="69125">MSEKNNERPKEPMANRPPVMRPAGRPGGFGGGPRGGMFMAKAKAKDIKGTLIRLWGYLSRRKRKLIGVFSLVILSSLLMLTGPMLIGMAIDNYIVPGDFDGLLRMIIIMMVIYVFSAAASWLQSYTMTRVSQDTVADIRNDVFSRLQILPLRFFDSKTHGELMSRVTNDIENISHTLNQSTTQVFSSVITVIGTLAAMLWLSPLLTLLSLIIIPFMTLTTGKIAGKTRNYFSGQQERLGELNGFIEETITGQKAVKSFTREKMVMKDFEEASIKLKEVGTKAQIFSGVIGPIMNVINNFGFAILAGAGGYLAVQGIITVGVIASFLNYSRQFMRPINEMANQFNMVQSAIAGAERVFEVMDESPELLDEADAYTLKEVKGNVAFDDVTFGYNEAEPVLKDINITVKPGQTIALVGPTGAGKTTIVNLLTRFYDIDKGAILIDGRDIRTIKRDSLRSSLGIVLQDTHLFSETVRENIRYGRLDATDEEVEEAARLANAEHFILRLPDGYDTLLTEDGGNLSQGQRQLLSIARAILLDPAILILDEATSSVDTRTELHIQEAMLNLMKGRTSFVIAHRLSTIRDADMILVINDGRIIEKGSHDELLELKGFYHNLYMNQFRRQAS</sequence>
<dbReference type="PANTHER" id="PTHR43394">
    <property type="entry name" value="ATP-DEPENDENT PERMEASE MDL1, MITOCHONDRIAL"/>
    <property type="match status" value="1"/>
</dbReference>
<dbReference type="Proteomes" id="UP000050326">
    <property type="component" value="Unassembled WGS sequence"/>
</dbReference>
<evidence type="ECO:0000256" key="8">
    <source>
        <dbReference type="ARBA" id="ARBA00023136"/>
    </source>
</evidence>
<dbReference type="STRING" id="36849.OXPF_07220"/>
<dbReference type="GO" id="GO:0016887">
    <property type="term" value="F:ATP hydrolysis activity"/>
    <property type="evidence" value="ECO:0007669"/>
    <property type="project" value="InterPro"/>
</dbReference>
<feature type="region of interest" description="Disordered" evidence="9">
    <location>
        <begin position="1"/>
        <end position="26"/>
    </location>
</feature>
<dbReference type="InterPro" id="IPR017871">
    <property type="entry name" value="ABC_transporter-like_CS"/>
</dbReference>
<keyword evidence="4 10" id="KW-0812">Transmembrane</keyword>
<accession>A0A0P8WC63</accession>
<keyword evidence="8 10" id="KW-0472">Membrane</keyword>
<keyword evidence="2" id="KW-0813">Transport</keyword>
<evidence type="ECO:0000259" key="12">
    <source>
        <dbReference type="PROSITE" id="PS50929"/>
    </source>
</evidence>
<keyword evidence="6 13" id="KW-0067">ATP-binding</keyword>
<dbReference type="FunFam" id="1.20.1560.10:FF:000011">
    <property type="entry name" value="Multidrug ABC transporter ATP-binding protein"/>
    <property type="match status" value="1"/>
</dbReference>
<keyword evidence="5" id="KW-0547">Nucleotide-binding</keyword>
<evidence type="ECO:0000256" key="3">
    <source>
        <dbReference type="ARBA" id="ARBA00022475"/>
    </source>
</evidence>
<dbReference type="GO" id="GO:0005886">
    <property type="term" value="C:plasma membrane"/>
    <property type="evidence" value="ECO:0007669"/>
    <property type="project" value="UniProtKB-SubCell"/>
</dbReference>
<dbReference type="AlphaFoldDB" id="A0A0P8WC63"/>
<feature type="transmembrane region" description="Helical" evidence="10">
    <location>
        <begin position="311"/>
        <end position="329"/>
    </location>
</feature>
<dbReference type="PROSITE" id="PS50893">
    <property type="entry name" value="ABC_TRANSPORTER_2"/>
    <property type="match status" value="1"/>
</dbReference>
<evidence type="ECO:0000256" key="5">
    <source>
        <dbReference type="ARBA" id="ARBA00022741"/>
    </source>
</evidence>
<dbReference type="PROSITE" id="PS50929">
    <property type="entry name" value="ABC_TM1F"/>
    <property type="match status" value="1"/>
</dbReference>
<feature type="transmembrane region" description="Helical" evidence="10">
    <location>
        <begin position="102"/>
        <end position="122"/>
    </location>
</feature>
<dbReference type="PATRIC" id="fig|36849.3.peg.773"/>
<protein>
    <submittedName>
        <fullName evidence="13">Putative ABC transporter ATP-binding protein</fullName>
    </submittedName>
</protein>